<name>A0A0M9X7D5_9ACTN</name>
<dbReference type="OrthoDB" id="3692970at2"/>
<gene>
    <name evidence="1" type="ORF">ADK41_25035</name>
</gene>
<evidence type="ECO:0000313" key="2">
    <source>
        <dbReference type="Proteomes" id="UP000037773"/>
    </source>
</evidence>
<dbReference type="PATRIC" id="fig|36816.3.peg.5404"/>
<evidence type="ECO:0000313" key="1">
    <source>
        <dbReference type="EMBL" id="KOT35328.1"/>
    </source>
</evidence>
<proteinExistence type="predicted"/>
<dbReference type="EMBL" id="LGCN01000212">
    <property type="protein sequence ID" value="KOT35328.1"/>
    <property type="molecule type" value="Genomic_DNA"/>
</dbReference>
<comment type="caution">
    <text evidence="1">The sequence shown here is derived from an EMBL/GenBank/DDBJ whole genome shotgun (WGS) entry which is preliminary data.</text>
</comment>
<protein>
    <submittedName>
        <fullName evidence="1">Antitoxin</fullName>
    </submittedName>
</protein>
<dbReference type="AlphaFoldDB" id="A0A0M9X7D5"/>
<dbReference type="Proteomes" id="UP000037773">
    <property type="component" value="Unassembled WGS sequence"/>
</dbReference>
<sequence>MKTSVGLPQEDVAFVDEYAARVDAESRSAVRHAAIEPPRQAQLVQEYTEAFAEWEASGDAALWGRTSGDGITDEAW</sequence>
<organism evidence="1 2">
    <name type="scientific">Streptomyces caelestis</name>
    <dbReference type="NCBI Taxonomy" id="36816"/>
    <lineage>
        <taxon>Bacteria</taxon>
        <taxon>Bacillati</taxon>
        <taxon>Actinomycetota</taxon>
        <taxon>Actinomycetes</taxon>
        <taxon>Kitasatosporales</taxon>
        <taxon>Streptomycetaceae</taxon>
        <taxon>Streptomyces</taxon>
    </lineage>
</organism>
<accession>A0A0M9X7D5</accession>
<dbReference type="RefSeq" id="WP_030818493.1">
    <property type="nucleotide sequence ID" value="NZ_JBFBKA010000003.1"/>
</dbReference>
<keyword evidence="2" id="KW-1185">Reference proteome</keyword>
<reference evidence="1 2" key="1">
    <citation type="submission" date="2015-07" db="EMBL/GenBank/DDBJ databases">
        <authorList>
            <person name="Noorani M."/>
        </authorList>
    </citation>
    <scope>NUCLEOTIDE SEQUENCE [LARGE SCALE GENOMIC DNA]</scope>
    <source>
        <strain evidence="1 2">NRRL B-24567</strain>
    </source>
</reference>